<dbReference type="RefSeq" id="WP_394407281.1">
    <property type="nucleotide sequence ID" value="NZ_JBIGIC010000003.1"/>
</dbReference>
<evidence type="ECO:0000259" key="8">
    <source>
        <dbReference type="Pfam" id="PF05154"/>
    </source>
</evidence>
<evidence type="ECO:0000256" key="1">
    <source>
        <dbReference type="ARBA" id="ARBA00004141"/>
    </source>
</evidence>
<keyword evidence="6" id="KW-0325">Glycoprotein</keyword>
<comment type="caution">
    <text evidence="9">The sequence shown here is derived from an EMBL/GenBank/DDBJ whole genome shotgun (WGS) entry which is preliminary data.</text>
</comment>
<dbReference type="Proteomes" id="UP001606134">
    <property type="component" value="Unassembled WGS sequence"/>
</dbReference>
<gene>
    <name evidence="9" type="ORF">ACG04R_06240</name>
</gene>
<evidence type="ECO:0000256" key="3">
    <source>
        <dbReference type="ARBA" id="ARBA00022729"/>
    </source>
</evidence>
<dbReference type="PANTHER" id="PTHR21016">
    <property type="entry name" value="BETA-AMYLOID BINDING PROTEIN-RELATED"/>
    <property type="match status" value="1"/>
</dbReference>
<evidence type="ECO:0000313" key="9">
    <source>
        <dbReference type="EMBL" id="MFG6486263.1"/>
    </source>
</evidence>
<dbReference type="Pfam" id="PF05154">
    <property type="entry name" value="TM2"/>
    <property type="match status" value="1"/>
</dbReference>
<keyword evidence="5 7" id="KW-0472">Membrane</keyword>
<keyword evidence="4 7" id="KW-1133">Transmembrane helix</keyword>
<evidence type="ECO:0000313" key="10">
    <source>
        <dbReference type="Proteomes" id="UP001606134"/>
    </source>
</evidence>
<dbReference type="InterPro" id="IPR007829">
    <property type="entry name" value="TM2"/>
</dbReference>
<name>A0ABW7H8M7_9BURK</name>
<protein>
    <submittedName>
        <fullName evidence="9">NINE protein</fullName>
    </submittedName>
</protein>
<dbReference type="PANTHER" id="PTHR21016:SF7">
    <property type="entry name" value="TM2 DOMAIN-CONTAINING PROTEIN 3"/>
    <property type="match status" value="1"/>
</dbReference>
<evidence type="ECO:0000256" key="2">
    <source>
        <dbReference type="ARBA" id="ARBA00022692"/>
    </source>
</evidence>
<feature type="transmembrane region" description="Helical" evidence="7">
    <location>
        <begin position="73"/>
        <end position="91"/>
    </location>
</feature>
<proteinExistence type="predicted"/>
<evidence type="ECO:0000256" key="4">
    <source>
        <dbReference type="ARBA" id="ARBA00022989"/>
    </source>
</evidence>
<evidence type="ECO:0000256" key="5">
    <source>
        <dbReference type="ARBA" id="ARBA00023136"/>
    </source>
</evidence>
<evidence type="ECO:0000256" key="6">
    <source>
        <dbReference type="ARBA" id="ARBA00023180"/>
    </source>
</evidence>
<dbReference type="InterPro" id="IPR050932">
    <property type="entry name" value="TM2D1-3-like"/>
</dbReference>
<comment type="subcellular location">
    <subcellularLocation>
        <location evidence="1">Membrane</location>
        <topology evidence="1">Multi-pass membrane protein</topology>
    </subcellularLocation>
</comment>
<dbReference type="EMBL" id="JBIGIC010000003">
    <property type="protein sequence ID" value="MFG6486263.1"/>
    <property type="molecule type" value="Genomic_DNA"/>
</dbReference>
<keyword evidence="2 7" id="KW-0812">Transmembrane</keyword>
<feature type="domain" description="TM2" evidence="8">
    <location>
        <begin position="44"/>
        <end position="93"/>
    </location>
</feature>
<organism evidence="9 10">
    <name type="scientific">Pelomonas candidula</name>
    <dbReference type="NCBI Taxonomy" id="3299025"/>
    <lineage>
        <taxon>Bacteria</taxon>
        <taxon>Pseudomonadati</taxon>
        <taxon>Pseudomonadota</taxon>
        <taxon>Betaproteobacteria</taxon>
        <taxon>Burkholderiales</taxon>
        <taxon>Sphaerotilaceae</taxon>
        <taxon>Roseateles</taxon>
    </lineage>
</organism>
<sequence length="109" mass="12013">MNAIAKGPDEKFCSECGAVIKVRAEICPKCGVRQLPPPTQAAEGRNRVVAALLAFFIGGFGIHRFYLGRTVSGVLYLLFFWTFIPAILAFVETVRLLIMSDATFAQKYP</sequence>
<accession>A0ABW7H8M7</accession>
<feature type="transmembrane region" description="Helical" evidence="7">
    <location>
        <begin position="48"/>
        <end position="67"/>
    </location>
</feature>
<reference evidence="9 10" key="1">
    <citation type="submission" date="2024-08" db="EMBL/GenBank/DDBJ databases">
        <authorList>
            <person name="Lu H."/>
        </authorList>
    </citation>
    <scope>NUCLEOTIDE SEQUENCE [LARGE SCALE GENOMIC DNA]</scope>
    <source>
        <strain evidence="9 10">BYS78W</strain>
    </source>
</reference>
<keyword evidence="3" id="KW-0732">Signal</keyword>
<keyword evidence="10" id="KW-1185">Reference proteome</keyword>
<evidence type="ECO:0000256" key="7">
    <source>
        <dbReference type="SAM" id="Phobius"/>
    </source>
</evidence>